<comment type="caution">
    <text evidence="2">The sequence shown here is derived from an EMBL/GenBank/DDBJ whole genome shotgun (WGS) entry which is preliminary data.</text>
</comment>
<proteinExistence type="predicted"/>
<evidence type="ECO:0000313" key="3">
    <source>
        <dbReference type="Proteomes" id="UP000631181"/>
    </source>
</evidence>
<organism evidence="2 3">
    <name type="scientific">Penicillium ucsense</name>
    <dbReference type="NCBI Taxonomy" id="2839758"/>
    <lineage>
        <taxon>Eukaryota</taxon>
        <taxon>Fungi</taxon>
        <taxon>Dikarya</taxon>
        <taxon>Ascomycota</taxon>
        <taxon>Pezizomycotina</taxon>
        <taxon>Eurotiomycetes</taxon>
        <taxon>Eurotiomycetidae</taxon>
        <taxon>Eurotiales</taxon>
        <taxon>Aspergillaceae</taxon>
        <taxon>Penicillium</taxon>
    </lineage>
</organism>
<keyword evidence="3" id="KW-1185">Reference proteome</keyword>
<evidence type="ECO:0000256" key="1">
    <source>
        <dbReference type="SAM" id="MobiDB-lite"/>
    </source>
</evidence>
<reference evidence="2" key="1">
    <citation type="journal article" date="2020" name="Front. Microbiol.">
        <title>Gene regulatory networks of Penicillium echinulatum 2HH and Penicillium oxalicum 114-2 inferred by a computational biology approach.</title>
        <authorList>
            <person name="Lenz A.R."/>
            <person name="Galan-Vasquez E."/>
            <person name="Balbinot E."/>
            <person name="De Abreu F.P."/>
            <person name="De Oliveira N.S."/>
            <person name="Da Rosa L.O."/>
            <person name="De Avila E Silva S."/>
            <person name="Camassola M."/>
            <person name="Dillon A.J.P."/>
            <person name="Perez-Rueda E."/>
        </authorList>
    </citation>
    <scope>NUCLEOTIDE SEQUENCE</scope>
    <source>
        <strain evidence="2">S1M29</strain>
    </source>
</reference>
<evidence type="ECO:0008006" key="4">
    <source>
        <dbReference type="Google" id="ProtNLM"/>
    </source>
</evidence>
<feature type="compositionally biased region" description="Polar residues" evidence="1">
    <location>
        <begin position="655"/>
        <end position="672"/>
    </location>
</feature>
<dbReference type="EMBL" id="WIWV01000014">
    <property type="protein sequence ID" value="KAF7718507.1"/>
    <property type="molecule type" value="Genomic_DNA"/>
</dbReference>
<evidence type="ECO:0000313" key="2">
    <source>
        <dbReference type="EMBL" id="KAF7718507.1"/>
    </source>
</evidence>
<accession>A0A8J8WJ39</accession>
<feature type="region of interest" description="Disordered" evidence="1">
    <location>
        <begin position="633"/>
        <end position="743"/>
    </location>
</feature>
<dbReference type="Proteomes" id="UP000631181">
    <property type="component" value="Unassembled WGS sequence"/>
</dbReference>
<name>A0A8J8WJ39_9EURO</name>
<dbReference type="SUPFAM" id="SSF52047">
    <property type="entry name" value="RNI-like"/>
    <property type="match status" value="1"/>
</dbReference>
<dbReference type="AlphaFoldDB" id="A0A8J8WJ39"/>
<dbReference type="OrthoDB" id="5311681at2759"/>
<dbReference type="Gene3D" id="3.80.10.10">
    <property type="entry name" value="Ribonuclease Inhibitor"/>
    <property type="match status" value="1"/>
</dbReference>
<sequence length="779" mass="85450">MATVNQNMFAANVASDRPGGVSLLLLPLNLIAQIVSNVSASSRNPQIQMRPSGEWIDTGGFKSTDGDYQVADTADLARLCRTCRVFNYMALPQLYRSLTLTSYDKIRYRGELPEGSGSASPFTMGLNAVITRPYATLVQSICLRGEWKESDIEEYAQVGRVPDSSMLLNVAVRAAVDRMQSLESFSWELNTKMLETVYAGLTGLPHLTSLTIRFPSTRHPQPAFALPGMPNLRRLKITDIDPLCYPDDISTILLKSRKLRDLRLHWSPRMRRAQEPSVSLHDYFRKCIAAKQPLAVTKLSFQNLYAFHSEEFNLSFNPTTMEDVTFLSGSDTVGLMNTFMDNSWPNVMPHRELKIRSMRLDTIAKRNADFLGSFKGLEKLYMVNTYDNSCDSLNSPRPGGTADFTPTIPQSPVGNGTTANSPVAAVSPANPSGIALSVRDTYLANITLNHGATLRHLLLCAKWPLSTSIIARLVHSCPNLEQLALATDVSSLDSLSMLVPFLRKLVALRLLIPPGSPRPSSSTAVAVNPSTVAAGLPGGGDGWSPKSPSHITASPQFLENLRLYQLPKAVENVIATARSLADIVNLDDEYLINIMSRDMADQQNFGNLRIVGMGWKVFELRGHYKVYVPTPEPSGVNTPAAPADSAAPEVGVQQRPVSSQPITGVNGQNDTASAPLHRSASMPSNRANGGPLRPSATVPPSLLGKRSREDSQHSQHLPPPAPALSYEPRTNPDSPDPPGYGHFPPIFKPDGFVYRRHVKRVGWDVLQNWEIWKLDAQEI</sequence>
<protein>
    <recommendedName>
        <fullName evidence="4">F-box domain-containing protein</fullName>
    </recommendedName>
</protein>
<gene>
    <name evidence="2" type="ORF">PECM_001818</name>
</gene>
<dbReference type="InterPro" id="IPR032675">
    <property type="entry name" value="LRR_dom_sf"/>
</dbReference>